<evidence type="ECO:0000256" key="4">
    <source>
        <dbReference type="SAM" id="MobiDB-lite"/>
    </source>
</evidence>
<dbReference type="CDD" id="cd09821">
    <property type="entry name" value="An_peroxidase_bacterial_2"/>
    <property type="match status" value="1"/>
</dbReference>
<dbReference type="PROSITE" id="PS50292">
    <property type="entry name" value="PEROXIDASE_3"/>
    <property type="match status" value="2"/>
</dbReference>
<gene>
    <name evidence="6" type="ORF">RPMA_04915</name>
</gene>
<dbReference type="SUPFAM" id="SSF48113">
    <property type="entry name" value="Heme-dependent peroxidases"/>
    <property type="match status" value="2"/>
</dbReference>
<dbReference type="InterPro" id="IPR019791">
    <property type="entry name" value="Haem_peroxidase_animal"/>
</dbReference>
<evidence type="ECO:0000256" key="3">
    <source>
        <dbReference type="ARBA" id="ARBA00023180"/>
    </source>
</evidence>
<dbReference type="EMBL" id="CP036498">
    <property type="protein sequence ID" value="QUS38256.1"/>
    <property type="molecule type" value="Genomic_DNA"/>
</dbReference>
<keyword evidence="7" id="KW-1185">Reference proteome</keyword>
<evidence type="ECO:0000313" key="7">
    <source>
        <dbReference type="Proteomes" id="UP000682843"/>
    </source>
</evidence>
<dbReference type="SUPFAM" id="SSF51120">
    <property type="entry name" value="beta-Roll"/>
    <property type="match status" value="1"/>
</dbReference>
<organism evidence="6 7">
    <name type="scientific">Tardiphaga alba</name>
    <dbReference type="NCBI Taxonomy" id="340268"/>
    <lineage>
        <taxon>Bacteria</taxon>
        <taxon>Pseudomonadati</taxon>
        <taxon>Pseudomonadota</taxon>
        <taxon>Alphaproteobacteria</taxon>
        <taxon>Hyphomicrobiales</taxon>
        <taxon>Nitrobacteraceae</taxon>
        <taxon>Tardiphaga</taxon>
    </lineage>
</organism>
<reference evidence="6 7" key="1">
    <citation type="submission" date="2019-02" db="EMBL/GenBank/DDBJ databases">
        <title>Emended description of the genus Rhodopseudomonas and description of Rhodopseudomonas albus sp. nov., a non-phototrophic, heavy-metal-tolerant bacterium isolated from garden soil.</title>
        <authorList>
            <person name="Bao Z."/>
            <person name="Cao W.W."/>
            <person name="Sato Y."/>
            <person name="Nishizawa T."/>
            <person name="Zhao J."/>
            <person name="Guo Y."/>
            <person name="Ohta H."/>
        </authorList>
    </citation>
    <scope>NUCLEOTIDE SEQUENCE [LARGE SCALE GENOMIC DNA]</scope>
    <source>
        <strain evidence="6 7">SK50-23</strain>
    </source>
</reference>
<evidence type="ECO:0000313" key="6">
    <source>
        <dbReference type="EMBL" id="QUS38256.1"/>
    </source>
</evidence>
<sequence>MTAFTVNQADLAFILRQIKVAEAHAAGTPLTQIYVDAAGNVVSASTPGAVLAIPDPHVPVGLRTVDGSYNNVVPGRELWGAADQTMPRLLNGKYGNDADGDEFDNNGPGPGGLQTNTNYGNSGHVVDADPRIISNLIVDMSVNNPAAIAAWFANPLAVAAWEEANPGKTPVAPGTVLGVNDKVLTNADLAAIPNISADEGLTAPFNAWMTFFGQFFDHGLDLITKGGSGTVYIPLQADDPLITHGPDGVPNTGDEVGPSQRFMVLTRATDVNGAAAGNDARNTTTPFVDQNQTYTSHASHQVFLREYATVAGKTVSTGLLLNGANDGLPTWADIKEQARTMLGIQLDDRDVLNIPLLRTDAYGEFIPDPVTGYAQLILGIGADGIPNTADDIVVSGTRDAPISTFGSFTVGSSTFTGAVRIGHAFLDDIADSAAPVISGGNLVPDADLIAGNAIPRNAQGQKLAYDNELLDRHFVTGDGRGNENIGLTTVHHIFHSEHNRQVEAQKLTILQSGNLDFVNEWLATDLPTGTVLPTTVAGAQALAATLNWDGERLFQAARFATEMQYQHLVFEEFARKIQPNIDPFVFNNATDINPAIFAEFANTVYRFGHSMLTDNMPRIDENGNVFDSDISLVEAFLNPISFDHQNDGDPLNDLTADQAAASIVRGMTIERGNEIDEFIVSSLRNNLLGLPLDLAAINIARGRETGVPTLNDARQQLYAATGSTFLKPYDHWVDFAANLKNPASVINFIAAYGKHSSIPQNGTLQEKRDAATLLVMGDTDLDGSGTIDADEIAPADRIAFLTSTGAWTAANSGLNDIDLWIGGLAEKKMPFGGMLGSTFNAVFEAQLENLQDGDRFYYLTRTQGQNLLVSLEQNSFAKLIMANTDLAQPGPDGIRGTADDIVPRHIGVDAFAAYDYVLEVNAANQVDYNGAATAGVDPIGDNPIFEAIGLGKVIRNDPGTVGPDANYIRFTGGEHVVIGGTSGNDTIIADFGDDGIWGDAGDDRIEAGAGVDLVNGGAGNDIITDSGDSGDFLKGDEGDDVIANSNGLDIIMGGSGKDVIFVGVDDTEVFAGQGDDFVLGGDGVDLIMGNEGDDWLEGGAGFDTTAGDNSELFFNSTIIGHDVMFAGTDEHDFDAESGDDIMVQGESVIRNEGMFGFDWAIFKGLNIDGYADMNIPIFTTEQADILRNRFDKVEALSGWNRNDTLIGDSRVFGEIGPGDITATTEGVFFRDGLDQAGIDRISGLDQIVGVDSTGFFERGNILLGGGGSDILKGNGGDDILDGDRWLNVRIRITGAGQENTAANQIGTVDSLKHVFANDSSVPAAWRGHSLFELMISRTIVPNQLHIVREVLDAGSVGATDVAVYNDVRANYAISANADGSIRVEHVTVTAGAIDPTTGRNIVSDGIDTLRNIEQLKFSDQTITLSPPQLKLDAYNPGGTYVDNFTTANYGNTNGTLNWGPDWTETGDDNSATAAAGQIRITGGSLQFDAGDGASISRQVNLSAASSARLTYEVDETGFDAGETVTVEFSPNGVAPFTLLETINSGTNSVNRGFDLQGPFTANAVLRFTVSGVNGAGEFVDIDNVAFNLTVPNPAPTVNYATTFTENGAAAAIASGPSIVDDAALMASARIVLTNASAGDQLLVGTLPAGITSAVDTTVAGLITVTLTGAASQAAYQAAIQAVSFNNTSQTPLAGNRIINVTVNDGVMNSNVATTTVNVISVNDVPVANNDALVTNIVDGSGIVVPKWVLLANDTDLDGNTLNVTAVTENQTDFSVALSATAVTVTHTTAANRTFTYTASDGIASDTATVSVTRDTNDIATGNGSQILVGNNAASAFNAGAGNDYIFAGGGNDTITQNAADGGRDFIDGGAETTAAGDRFILNGTNVAEVFRVYAKADAVAAGIYSAAGLAEILITRNTNGVAGPVTAANIVAELTDIEEIVINTAGGADQVIPIGDFNPTSLNFNTITVNGGAGNDTVDVSGLQSAHRILFRSFGGNDTIIGNLRPQDVIELAPGENTATYTLVNNGNGTQTYSNGTNSITFTGAVPPQFQDTSPPTGNENGVTGAFEYTPGDLAGLKALVNGLQPNGGDDEVPTGVRNLSGHGNNVANPTWGSADEPFIRITNPHYGAPDANGNLSINPIFAGLDPRNISNILGAQEAGLPHAGNDANIFFMAMGQYIDHGLDFLGKGGNGTIQIGAPGNGAPGSGNPADLTRGTVVGYEADGTPLHINHTSPFVDQNQAYGSNDLVGQFLREGDGQGGTGSHLLAGAPDPSNPDFNLLPTLRELIQHHWANNTVFHSPSLDGGSVSFQTYYAGLVSSAGVINTAMLPSMISSFMGTGHALLLDTNPYISPLDHYVAGDGRANENFALTAIHTVWARNHNHHVEGLEAAGFQGTAEELFQAAKIINEAEYQRVVFTEYADALLGACGALQAEEPMASMAMIRPSIPASRMNSPAPCSGSVTR</sequence>
<dbReference type="Pfam" id="PF00353">
    <property type="entry name" value="HemolysinCabind"/>
    <property type="match status" value="5"/>
</dbReference>
<dbReference type="InterPro" id="IPR001343">
    <property type="entry name" value="Hemolysn_Ca-bd"/>
</dbReference>
<dbReference type="InterPro" id="IPR011049">
    <property type="entry name" value="Serralysin-like_metalloprot_C"/>
</dbReference>
<dbReference type="InterPro" id="IPR010255">
    <property type="entry name" value="Haem_peroxidase_sf"/>
</dbReference>
<name>A0ABX8A4N8_9BRAD</name>
<dbReference type="Gene3D" id="2.150.10.10">
    <property type="entry name" value="Serralysin-like metalloprotease, C-terminal"/>
    <property type="match status" value="2"/>
</dbReference>
<dbReference type="Proteomes" id="UP000682843">
    <property type="component" value="Chromosome"/>
</dbReference>
<dbReference type="InterPro" id="IPR018247">
    <property type="entry name" value="EF_Hand_1_Ca_BS"/>
</dbReference>
<keyword evidence="2" id="KW-0964">Secreted</keyword>
<dbReference type="InterPro" id="IPR041690">
    <property type="entry name" value="Cadherin_5"/>
</dbReference>
<dbReference type="Pfam" id="PF17892">
    <property type="entry name" value="Cadherin_5"/>
    <property type="match status" value="1"/>
</dbReference>
<keyword evidence="3" id="KW-0325">Glycoprotein</keyword>
<feature type="domain" description="Cadherin-like" evidence="5">
    <location>
        <begin position="1721"/>
        <end position="1812"/>
    </location>
</feature>
<accession>A0ABX8A4N8</accession>
<dbReference type="InterPro" id="IPR037120">
    <property type="entry name" value="Haem_peroxidase_sf_animal"/>
</dbReference>
<dbReference type="PANTHER" id="PTHR11475">
    <property type="entry name" value="OXIDASE/PEROXIDASE"/>
    <property type="match status" value="1"/>
</dbReference>
<dbReference type="PRINTS" id="PR00313">
    <property type="entry name" value="CABNDNGRPT"/>
</dbReference>
<evidence type="ECO:0000256" key="2">
    <source>
        <dbReference type="ARBA" id="ARBA00022525"/>
    </source>
</evidence>
<protein>
    <submittedName>
        <fullName evidence="6">Calcium-binding protein</fullName>
    </submittedName>
</protein>
<dbReference type="PROSITE" id="PS00330">
    <property type="entry name" value="HEMOLYSIN_CALCIUM"/>
    <property type="match status" value="1"/>
</dbReference>
<dbReference type="PROSITE" id="PS00018">
    <property type="entry name" value="EF_HAND_1"/>
    <property type="match status" value="1"/>
</dbReference>
<dbReference type="Gene3D" id="1.10.640.10">
    <property type="entry name" value="Haem peroxidase domain superfamily, animal type"/>
    <property type="match status" value="2"/>
</dbReference>
<dbReference type="Pfam" id="PF03098">
    <property type="entry name" value="An_peroxidase"/>
    <property type="match status" value="4"/>
</dbReference>
<evidence type="ECO:0000256" key="1">
    <source>
        <dbReference type="ARBA" id="ARBA00004613"/>
    </source>
</evidence>
<dbReference type="PANTHER" id="PTHR11475:SF4">
    <property type="entry name" value="CHORION PEROXIDASE"/>
    <property type="match status" value="1"/>
</dbReference>
<comment type="subcellular location">
    <subcellularLocation>
        <location evidence="1">Secreted</location>
    </subcellularLocation>
</comment>
<proteinExistence type="predicted"/>
<evidence type="ECO:0000259" key="5">
    <source>
        <dbReference type="Pfam" id="PF17892"/>
    </source>
</evidence>
<dbReference type="InterPro" id="IPR018511">
    <property type="entry name" value="Hemolysin-typ_Ca-bd_CS"/>
</dbReference>
<feature type="region of interest" description="Disordered" evidence="4">
    <location>
        <begin position="94"/>
        <end position="121"/>
    </location>
</feature>